<evidence type="ECO:0000256" key="6">
    <source>
        <dbReference type="ARBA" id="ARBA00023136"/>
    </source>
</evidence>
<comment type="similarity">
    <text evidence="8 9">Belongs to the TonB-dependent receptor family.</text>
</comment>
<reference evidence="14 15" key="1">
    <citation type="submission" date="2020-08" db="EMBL/GenBank/DDBJ databases">
        <title>Genomic Encyclopedia of Type Strains, Phase IV (KMG-IV): sequencing the most valuable type-strain genomes for metagenomic binning, comparative biology and taxonomic classification.</title>
        <authorList>
            <person name="Goeker M."/>
        </authorList>
    </citation>
    <scope>NUCLEOTIDE SEQUENCE [LARGE SCALE GENOMIC DNA]</scope>
    <source>
        <strain evidence="14 15">DSM 25897</strain>
    </source>
</reference>
<dbReference type="PANTHER" id="PTHR47234:SF3">
    <property type="entry name" value="SECRETIN_TONB SHORT N-TERMINAL DOMAIN-CONTAINING PROTEIN"/>
    <property type="match status" value="1"/>
</dbReference>
<dbReference type="Pfam" id="PF00593">
    <property type="entry name" value="TonB_dep_Rec_b-barrel"/>
    <property type="match status" value="1"/>
</dbReference>
<accession>A0A7W8DE48</accession>
<keyword evidence="3 8" id="KW-1134">Transmembrane beta strand</keyword>
<dbReference type="Gene3D" id="2.170.130.10">
    <property type="entry name" value="TonB-dependent receptor, plug domain"/>
    <property type="match status" value="1"/>
</dbReference>
<dbReference type="RefSeq" id="WP_183948226.1">
    <property type="nucleotide sequence ID" value="NZ_JACHHX010000008.1"/>
</dbReference>
<evidence type="ECO:0000256" key="1">
    <source>
        <dbReference type="ARBA" id="ARBA00004571"/>
    </source>
</evidence>
<keyword evidence="14" id="KW-0675">Receptor</keyword>
<evidence type="ECO:0000256" key="11">
    <source>
        <dbReference type="SAM" id="SignalP"/>
    </source>
</evidence>
<gene>
    <name evidence="14" type="ORF">HNQ58_001445</name>
</gene>
<organism evidence="14 15">
    <name type="scientific">Rehaibacterium terrae</name>
    <dbReference type="NCBI Taxonomy" id="1341696"/>
    <lineage>
        <taxon>Bacteria</taxon>
        <taxon>Pseudomonadati</taxon>
        <taxon>Pseudomonadota</taxon>
        <taxon>Gammaproteobacteria</taxon>
        <taxon>Lysobacterales</taxon>
        <taxon>Lysobacteraceae</taxon>
        <taxon>Rehaibacterium</taxon>
    </lineage>
</organism>
<comment type="subcellular location">
    <subcellularLocation>
        <location evidence="1 8">Cell outer membrane</location>
        <topology evidence="1 8">Multi-pass membrane protein</topology>
    </subcellularLocation>
</comment>
<evidence type="ECO:0000313" key="15">
    <source>
        <dbReference type="Proteomes" id="UP000519004"/>
    </source>
</evidence>
<dbReference type="PROSITE" id="PS52016">
    <property type="entry name" value="TONB_DEPENDENT_REC_3"/>
    <property type="match status" value="1"/>
</dbReference>
<evidence type="ECO:0000256" key="5">
    <source>
        <dbReference type="ARBA" id="ARBA00023077"/>
    </source>
</evidence>
<evidence type="ECO:0000259" key="12">
    <source>
        <dbReference type="Pfam" id="PF00593"/>
    </source>
</evidence>
<dbReference type="Proteomes" id="UP000519004">
    <property type="component" value="Unassembled WGS sequence"/>
</dbReference>
<name>A0A7W8DE48_9GAMM</name>
<dbReference type="InterPro" id="IPR012910">
    <property type="entry name" value="Plug_dom"/>
</dbReference>
<evidence type="ECO:0000256" key="7">
    <source>
        <dbReference type="ARBA" id="ARBA00023237"/>
    </source>
</evidence>
<dbReference type="InterPro" id="IPR037066">
    <property type="entry name" value="Plug_dom_sf"/>
</dbReference>
<protein>
    <submittedName>
        <fullName evidence="14">Iron complex outermembrane receptor protein</fullName>
    </submittedName>
</protein>
<evidence type="ECO:0000259" key="13">
    <source>
        <dbReference type="Pfam" id="PF07715"/>
    </source>
</evidence>
<keyword evidence="4 8" id="KW-0812">Transmembrane</keyword>
<dbReference type="Pfam" id="PF07715">
    <property type="entry name" value="Plug"/>
    <property type="match status" value="1"/>
</dbReference>
<proteinExistence type="inferred from homology"/>
<dbReference type="GO" id="GO:0009279">
    <property type="term" value="C:cell outer membrane"/>
    <property type="evidence" value="ECO:0007669"/>
    <property type="project" value="UniProtKB-SubCell"/>
</dbReference>
<feature type="chain" id="PRO_5030624076" evidence="11">
    <location>
        <begin position="37"/>
        <end position="824"/>
    </location>
</feature>
<evidence type="ECO:0000256" key="10">
    <source>
        <dbReference type="SAM" id="MobiDB-lite"/>
    </source>
</evidence>
<keyword evidence="7 8" id="KW-0998">Cell outer membrane</keyword>
<feature type="signal peptide" evidence="11">
    <location>
        <begin position="1"/>
        <end position="36"/>
    </location>
</feature>
<feature type="domain" description="TonB-dependent receptor-like beta-barrel" evidence="12">
    <location>
        <begin position="304"/>
        <end position="783"/>
    </location>
</feature>
<feature type="region of interest" description="Disordered" evidence="10">
    <location>
        <begin position="242"/>
        <end position="262"/>
    </location>
</feature>
<evidence type="ECO:0000256" key="8">
    <source>
        <dbReference type="PROSITE-ProRule" id="PRU01360"/>
    </source>
</evidence>
<evidence type="ECO:0000256" key="3">
    <source>
        <dbReference type="ARBA" id="ARBA00022452"/>
    </source>
</evidence>
<dbReference type="InterPro" id="IPR039426">
    <property type="entry name" value="TonB-dep_rcpt-like"/>
</dbReference>
<dbReference type="Gene3D" id="2.40.170.20">
    <property type="entry name" value="TonB-dependent receptor, beta-barrel domain"/>
    <property type="match status" value="1"/>
</dbReference>
<keyword evidence="5 9" id="KW-0798">TonB box</keyword>
<dbReference type="AlphaFoldDB" id="A0A7W8DE48"/>
<dbReference type="InterPro" id="IPR036942">
    <property type="entry name" value="Beta-barrel_TonB_sf"/>
</dbReference>
<dbReference type="CDD" id="cd01347">
    <property type="entry name" value="ligand_gated_channel"/>
    <property type="match status" value="1"/>
</dbReference>
<evidence type="ECO:0000313" key="14">
    <source>
        <dbReference type="EMBL" id="MBB5015541.1"/>
    </source>
</evidence>
<dbReference type="SUPFAM" id="SSF56935">
    <property type="entry name" value="Porins"/>
    <property type="match status" value="1"/>
</dbReference>
<sequence>MNDKHAATSPSAADALRRRPLLSAIALALLAGGAQAQAVAEEEAERDQARALDAVVVTGTRALDRTVAESLSPIDLIPVETLQAQASPEINAALARLVPSFNFPRPSITDGTDHVRPAQLRGLAPDQVLVLVNGKRRHTTAIVNVNGTIGRGSSPVDLNTIPVAAIERIEVLRDGASALYGSDAIAGVINIVLRSGREGGSLDARYGEHKAGDGELVQVAASTSLDMGAGHLTVTAEYRDRGFTNRSRPDPRQQYPLIDGQPDPREATINRLNHRQGDADVQDRIVFFNGGAALGDDVEFYAFGSYGQRDGESAGFFRRPLDPRNVPAIHPDGFLPLIVSDSQDRSLAGGVRGTAAGGWRWDASLTTGGNDFAFHVANSVNTALGAASPTRFYAGSLTNDLTAFNLDLGRGLEVGGLAYPLNLAVGLEYRQDEFRIRAGQPESYFFNPATPTVPGGAQVFPGFRPSDQVDVSRDAWSVYLDLEGDLSDRLAFGAAVRHEDYSDFGSTTSGKLSGRYALTDALALRGTASTGFRAPSLAQQYYSTTATTFINIGGVLQPFEVRTFPVTDPVAQLLGAEPLKAEKSSSLSLGLSAALGYRWTLTIDAYRIDIDDRILLSENLVGTPVRQFLVANGFPNASGGRYFTNAADTRTRGVDLVASGQYALGAGELGLTLAWNWNDTEVTRLAPNPASLRQVDPGLQRIGRAELGRIQDGAPKSKGVLGLDYRLGPWDLRLGATHYGKYTTFNNTDPALDQTFGRELVVDVAAGYRFGNGLRLTVGADNVFDAYPDEVIPANSFNGILPYSTSAPFGYNGAFYYARVDWTF</sequence>
<evidence type="ECO:0000256" key="2">
    <source>
        <dbReference type="ARBA" id="ARBA00022448"/>
    </source>
</evidence>
<keyword evidence="15" id="KW-1185">Reference proteome</keyword>
<keyword evidence="6 8" id="KW-0472">Membrane</keyword>
<feature type="compositionally biased region" description="Basic and acidic residues" evidence="10">
    <location>
        <begin position="242"/>
        <end position="251"/>
    </location>
</feature>
<comment type="caution">
    <text evidence="14">The sequence shown here is derived from an EMBL/GenBank/DDBJ whole genome shotgun (WGS) entry which is preliminary data.</text>
</comment>
<keyword evidence="2 8" id="KW-0813">Transport</keyword>
<keyword evidence="11" id="KW-0732">Signal</keyword>
<dbReference type="InterPro" id="IPR000531">
    <property type="entry name" value="Beta-barrel_TonB"/>
</dbReference>
<evidence type="ECO:0000256" key="4">
    <source>
        <dbReference type="ARBA" id="ARBA00022692"/>
    </source>
</evidence>
<dbReference type="PANTHER" id="PTHR47234">
    <property type="match status" value="1"/>
</dbReference>
<dbReference type="EMBL" id="JACHHX010000008">
    <property type="protein sequence ID" value="MBB5015541.1"/>
    <property type="molecule type" value="Genomic_DNA"/>
</dbReference>
<evidence type="ECO:0000256" key="9">
    <source>
        <dbReference type="RuleBase" id="RU003357"/>
    </source>
</evidence>
<feature type="domain" description="TonB-dependent receptor plug" evidence="13">
    <location>
        <begin position="68"/>
        <end position="188"/>
    </location>
</feature>